<evidence type="ECO:0000313" key="1">
    <source>
        <dbReference type="EMBL" id="GAI69275.1"/>
    </source>
</evidence>
<name>X1S1E7_9ZZZZ</name>
<accession>X1S1E7</accession>
<organism evidence="1">
    <name type="scientific">marine sediment metagenome</name>
    <dbReference type="NCBI Taxonomy" id="412755"/>
    <lineage>
        <taxon>unclassified sequences</taxon>
        <taxon>metagenomes</taxon>
        <taxon>ecological metagenomes</taxon>
    </lineage>
</organism>
<reference evidence="1" key="1">
    <citation type="journal article" date="2014" name="Front. Microbiol.">
        <title>High frequency of phylogenetically diverse reductive dehalogenase-homologous genes in deep subseafloor sedimentary metagenomes.</title>
        <authorList>
            <person name="Kawai M."/>
            <person name="Futagami T."/>
            <person name="Toyoda A."/>
            <person name="Takaki Y."/>
            <person name="Nishi S."/>
            <person name="Hori S."/>
            <person name="Arai W."/>
            <person name="Tsubouchi T."/>
            <person name="Morono Y."/>
            <person name="Uchiyama I."/>
            <person name="Ito T."/>
            <person name="Fujiyama A."/>
            <person name="Inagaki F."/>
            <person name="Takami H."/>
        </authorList>
    </citation>
    <scope>NUCLEOTIDE SEQUENCE</scope>
    <source>
        <strain evidence="1">Expedition CK06-06</strain>
    </source>
</reference>
<dbReference type="EMBL" id="BARW01002233">
    <property type="protein sequence ID" value="GAI69275.1"/>
    <property type="molecule type" value="Genomic_DNA"/>
</dbReference>
<sequence>MTSKGHALSRDALIRTLTAYSGITTADGAFDGTATLIDSNLIGRNDFIREKTILIMSGDAKDEDKGATDFDNTDGKITLQGTGFSHQIKAGTIFRVLNISSIEIDVARIEAKLDTVVTDADPKVMGRLQVAATTIDLQQAAATYDLFTGTTQDVVVEKLLIRLPNVNVSDDVTITSISIQTNDTTPQVFISAADGAKVNLTAEAQLGYTGVVMVKVGKKIQLTIAGGAADEATVCDVICEYRAKVSGGYLA</sequence>
<dbReference type="AlphaFoldDB" id="X1S1E7"/>
<proteinExistence type="predicted"/>
<gene>
    <name evidence="1" type="ORF">S12H4_06379</name>
</gene>
<comment type="caution">
    <text evidence="1">The sequence shown here is derived from an EMBL/GenBank/DDBJ whole genome shotgun (WGS) entry which is preliminary data.</text>
</comment>
<protein>
    <submittedName>
        <fullName evidence="1">Uncharacterized protein</fullName>
    </submittedName>
</protein>